<dbReference type="RefSeq" id="WP_095606138.1">
    <property type="nucleotide sequence ID" value="NZ_NSKE01000004.1"/>
</dbReference>
<evidence type="ECO:0000259" key="9">
    <source>
        <dbReference type="Pfam" id="PF06429"/>
    </source>
</evidence>
<dbReference type="Pfam" id="PF06429">
    <property type="entry name" value="Flg_bbr_C"/>
    <property type="match status" value="1"/>
</dbReference>
<reference evidence="11 12" key="1">
    <citation type="submission" date="2017-08" db="EMBL/GenBank/DDBJ databases">
        <title>Aliifodinibius alkalisoli sp. nov., isolated from saline alkaline soil.</title>
        <authorList>
            <person name="Liu D."/>
            <person name="Zhang G."/>
        </authorList>
    </citation>
    <scope>NUCLEOTIDE SEQUENCE [LARGE SCALE GENOMIC DNA]</scope>
    <source>
        <strain evidence="11 12">WN023</strain>
    </source>
</reference>
<evidence type="ECO:0000256" key="5">
    <source>
        <dbReference type="ARBA" id="ARBA00022525"/>
    </source>
</evidence>
<keyword evidence="11" id="KW-0969">Cilium</keyword>
<gene>
    <name evidence="7 11" type="primary">flgK</name>
    <name evidence="11" type="ORF">CK503_07330</name>
</gene>
<comment type="similarity">
    <text evidence="3 7">Belongs to the flagella basal body rod proteins family.</text>
</comment>
<evidence type="ECO:0000313" key="11">
    <source>
        <dbReference type="EMBL" id="PAU94597.1"/>
    </source>
</evidence>
<evidence type="ECO:0000256" key="3">
    <source>
        <dbReference type="ARBA" id="ARBA00009677"/>
    </source>
</evidence>
<dbReference type="GO" id="GO:0005198">
    <property type="term" value="F:structural molecule activity"/>
    <property type="evidence" value="ECO:0007669"/>
    <property type="project" value="UniProtKB-UniRule"/>
</dbReference>
<keyword evidence="11" id="KW-0282">Flagellum</keyword>
<dbReference type="InterPro" id="IPR002371">
    <property type="entry name" value="FlgK"/>
</dbReference>
<keyword evidence="5 7" id="KW-0964">Secreted</keyword>
<keyword evidence="12" id="KW-1185">Reference proteome</keyword>
<dbReference type="EMBL" id="NSKE01000004">
    <property type="protein sequence ID" value="PAU94597.1"/>
    <property type="molecule type" value="Genomic_DNA"/>
</dbReference>
<evidence type="ECO:0000256" key="4">
    <source>
        <dbReference type="ARBA" id="ARBA00016244"/>
    </source>
</evidence>
<dbReference type="PRINTS" id="PR01005">
    <property type="entry name" value="FLGHOOKAP1"/>
</dbReference>
<evidence type="ECO:0000256" key="2">
    <source>
        <dbReference type="ARBA" id="ARBA00004613"/>
    </source>
</evidence>
<evidence type="ECO:0000256" key="7">
    <source>
        <dbReference type="RuleBase" id="RU362065"/>
    </source>
</evidence>
<feature type="domain" description="Flagellar basal-body/hook protein C-terminal" evidence="9">
    <location>
        <begin position="414"/>
        <end position="453"/>
    </location>
</feature>
<organism evidence="11 12">
    <name type="scientific">Fodinibius salipaludis</name>
    <dbReference type="NCBI Taxonomy" id="2032627"/>
    <lineage>
        <taxon>Bacteria</taxon>
        <taxon>Pseudomonadati</taxon>
        <taxon>Balneolota</taxon>
        <taxon>Balneolia</taxon>
        <taxon>Balneolales</taxon>
        <taxon>Balneolaceae</taxon>
        <taxon>Fodinibius</taxon>
    </lineage>
</organism>
<keyword evidence="11" id="KW-0966">Cell projection</keyword>
<dbReference type="AlphaFoldDB" id="A0A2A2GCI2"/>
<dbReference type="InterPro" id="IPR001444">
    <property type="entry name" value="Flag_bb_rod_N"/>
</dbReference>
<feature type="domain" description="Flagellar basal body rod protein N-terminal" evidence="8">
    <location>
        <begin position="6"/>
        <end position="34"/>
    </location>
</feature>
<evidence type="ECO:0000256" key="1">
    <source>
        <dbReference type="ARBA" id="ARBA00004365"/>
    </source>
</evidence>
<dbReference type="GO" id="GO:0044780">
    <property type="term" value="P:bacterial-type flagellum assembly"/>
    <property type="evidence" value="ECO:0007669"/>
    <property type="project" value="InterPro"/>
</dbReference>
<dbReference type="InterPro" id="IPR010930">
    <property type="entry name" value="Flg_bb/hook_C_dom"/>
</dbReference>
<dbReference type="GO" id="GO:0005576">
    <property type="term" value="C:extracellular region"/>
    <property type="evidence" value="ECO:0007669"/>
    <property type="project" value="UniProtKB-SubCell"/>
</dbReference>
<name>A0A2A2GCI2_9BACT</name>
<dbReference type="GO" id="GO:0009424">
    <property type="term" value="C:bacterial-type flagellum hook"/>
    <property type="evidence" value="ECO:0007669"/>
    <property type="project" value="UniProtKB-UniRule"/>
</dbReference>
<evidence type="ECO:0000259" key="10">
    <source>
        <dbReference type="Pfam" id="PF22638"/>
    </source>
</evidence>
<evidence type="ECO:0000313" key="12">
    <source>
        <dbReference type="Proteomes" id="UP000218831"/>
    </source>
</evidence>
<dbReference type="InterPro" id="IPR053927">
    <property type="entry name" value="FlgK_helical"/>
</dbReference>
<keyword evidence="6 7" id="KW-0975">Bacterial flagellum</keyword>
<sequence>MKSLFEIAKSGLRGAERSMSVTSNNIVNANTPGYSRQRVEKSPDGMQMDNYHVGLGVNIDDLSRLRDKMNDQLLNKKKQDMGYLKKKADIYGKLESSMVSDYGDNLDSQVGGLFDNFSDLASNPQDVSVRNNLISETQQFTSKLRETSRNVDQNSELVKNFAGKTLDSINSILSDINELNSSIKQAKAKGNPDFASLDRRVAKMSELSELVEFESQETSTGAVEIQIDGHSVVDGNRAYNITSEVDDTNKKYRLRLESGHVIAPEGGQIGAEIEMYEEGIPDIKERLDKIASTIVTEVNNIHSSGYGLEDNIQRNFFDPTGTTAESISINKDLVENSKLIAASDTDGEAGNGEIASQIVELRNEKVIGNTTQNQSLTDFTIGTISEPGIQLDATNNRIDARDSEIQMLKTQQEEEAGVNIDEELSKMIKFQNAYQGAAKVMSSAQQMYDTLISIVR</sequence>
<dbReference type="Proteomes" id="UP000218831">
    <property type="component" value="Unassembled WGS sequence"/>
</dbReference>
<dbReference type="Pfam" id="PF00460">
    <property type="entry name" value="Flg_bb_rod"/>
    <property type="match status" value="1"/>
</dbReference>
<dbReference type="NCBIfam" id="TIGR02492">
    <property type="entry name" value="flgK_ends"/>
    <property type="match status" value="1"/>
</dbReference>
<protein>
    <recommendedName>
        <fullName evidence="4 7">Flagellar hook-associated protein 1</fullName>
        <shortName evidence="7">HAP1</shortName>
    </recommendedName>
</protein>
<comment type="subcellular location">
    <subcellularLocation>
        <location evidence="1 7">Bacterial flagellum</location>
    </subcellularLocation>
    <subcellularLocation>
        <location evidence="2 7">Secreted</location>
    </subcellularLocation>
</comment>
<comment type="caution">
    <text evidence="11">The sequence shown here is derived from an EMBL/GenBank/DDBJ whole genome shotgun (WGS) entry which is preliminary data.</text>
</comment>
<proteinExistence type="inferred from homology"/>
<dbReference type="Pfam" id="PF22638">
    <property type="entry name" value="FlgK_D1"/>
    <property type="match status" value="1"/>
</dbReference>
<dbReference type="PANTHER" id="PTHR30033">
    <property type="entry name" value="FLAGELLAR HOOK-ASSOCIATED PROTEIN 1"/>
    <property type="match status" value="1"/>
</dbReference>
<accession>A0A2A2GCI2</accession>
<dbReference type="PANTHER" id="PTHR30033:SF1">
    <property type="entry name" value="FLAGELLAR HOOK-ASSOCIATED PROTEIN 1"/>
    <property type="match status" value="1"/>
</dbReference>
<evidence type="ECO:0000256" key="6">
    <source>
        <dbReference type="ARBA" id="ARBA00023143"/>
    </source>
</evidence>
<evidence type="ECO:0000259" key="8">
    <source>
        <dbReference type="Pfam" id="PF00460"/>
    </source>
</evidence>
<feature type="domain" description="Flagellar hook-associated protein FlgK helical" evidence="10">
    <location>
        <begin position="97"/>
        <end position="317"/>
    </location>
</feature>
<dbReference type="SUPFAM" id="SSF64518">
    <property type="entry name" value="Phase 1 flagellin"/>
    <property type="match status" value="1"/>
</dbReference>
<dbReference type="OrthoDB" id="9802553at2"/>